<protein>
    <submittedName>
        <fullName evidence="2">Uncharacterized protein</fullName>
    </submittedName>
</protein>
<comment type="caution">
    <text evidence="2">The sequence shown here is derived from an EMBL/GenBank/DDBJ whole genome shotgun (WGS) entry which is preliminary data.</text>
</comment>
<evidence type="ECO:0000313" key="2">
    <source>
        <dbReference type="EMBL" id="GIE11727.1"/>
    </source>
</evidence>
<feature type="region of interest" description="Disordered" evidence="1">
    <location>
        <begin position="1"/>
        <end position="25"/>
    </location>
</feature>
<evidence type="ECO:0000313" key="3">
    <source>
        <dbReference type="Proteomes" id="UP000598174"/>
    </source>
</evidence>
<keyword evidence="3" id="KW-1185">Reference proteome</keyword>
<reference evidence="2" key="1">
    <citation type="submission" date="2021-01" db="EMBL/GenBank/DDBJ databases">
        <title>Whole genome shotgun sequence of Actinoplanes ferrugineus NBRC 15555.</title>
        <authorList>
            <person name="Komaki H."/>
            <person name="Tamura T."/>
        </authorList>
    </citation>
    <scope>NUCLEOTIDE SEQUENCE</scope>
    <source>
        <strain evidence="2">NBRC 15555</strain>
    </source>
</reference>
<gene>
    <name evidence="2" type="ORF">Afe05nite_35670</name>
</gene>
<sequence>MRPCRSDRHREESDEGQGAAARGWRFPADLNHRNVGVWGVAPQGKCEEARSALSADTGLPPPSG</sequence>
<evidence type="ECO:0000256" key="1">
    <source>
        <dbReference type="SAM" id="MobiDB-lite"/>
    </source>
</evidence>
<dbReference type="EMBL" id="BOMM01000032">
    <property type="protein sequence ID" value="GIE11727.1"/>
    <property type="molecule type" value="Genomic_DNA"/>
</dbReference>
<feature type="compositionally biased region" description="Basic and acidic residues" evidence="1">
    <location>
        <begin position="1"/>
        <end position="12"/>
    </location>
</feature>
<proteinExistence type="predicted"/>
<organism evidence="2 3">
    <name type="scientific">Paractinoplanes ferrugineus</name>
    <dbReference type="NCBI Taxonomy" id="113564"/>
    <lineage>
        <taxon>Bacteria</taxon>
        <taxon>Bacillati</taxon>
        <taxon>Actinomycetota</taxon>
        <taxon>Actinomycetes</taxon>
        <taxon>Micromonosporales</taxon>
        <taxon>Micromonosporaceae</taxon>
        <taxon>Paractinoplanes</taxon>
    </lineage>
</organism>
<accession>A0A919J1G3</accession>
<name>A0A919J1G3_9ACTN</name>
<dbReference type="AlphaFoldDB" id="A0A919J1G3"/>
<dbReference type="Proteomes" id="UP000598174">
    <property type="component" value="Unassembled WGS sequence"/>
</dbReference>